<sequence length="103" mass="11429">MVVSVIYWYKNYGCTCPRVVGVSMIPTESGLYKPFDRGVGACVRQCCSLPPSFTEFVTRPGRMNRGWTQVQVQFANPAEPPRRCGLFFLPAPAPHLTTTPDSS</sequence>
<dbReference type="Proteomes" id="UP000728185">
    <property type="component" value="Unassembled WGS sequence"/>
</dbReference>
<organism evidence="1 2">
    <name type="scientific">Fasciolopsis buskii</name>
    <dbReference type="NCBI Taxonomy" id="27845"/>
    <lineage>
        <taxon>Eukaryota</taxon>
        <taxon>Metazoa</taxon>
        <taxon>Spiralia</taxon>
        <taxon>Lophotrochozoa</taxon>
        <taxon>Platyhelminthes</taxon>
        <taxon>Trematoda</taxon>
        <taxon>Digenea</taxon>
        <taxon>Plagiorchiida</taxon>
        <taxon>Echinostomata</taxon>
        <taxon>Echinostomatoidea</taxon>
        <taxon>Fasciolidae</taxon>
        <taxon>Fasciolopsis</taxon>
    </lineage>
</organism>
<accession>A0A8E0VI34</accession>
<gene>
    <name evidence="1" type="ORF">FBUS_06518</name>
</gene>
<proteinExistence type="predicted"/>
<name>A0A8E0VI34_9TREM</name>
<evidence type="ECO:0000313" key="2">
    <source>
        <dbReference type="Proteomes" id="UP000728185"/>
    </source>
</evidence>
<reference evidence="1" key="1">
    <citation type="submission" date="2019-05" db="EMBL/GenBank/DDBJ databases">
        <title>Annotation for the trematode Fasciolopsis buski.</title>
        <authorList>
            <person name="Choi Y.-J."/>
        </authorList>
    </citation>
    <scope>NUCLEOTIDE SEQUENCE</scope>
    <source>
        <strain evidence="1">HT</strain>
        <tissue evidence="1">Whole worm</tissue>
    </source>
</reference>
<dbReference type="EMBL" id="LUCM01007716">
    <property type="protein sequence ID" value="KAA0189454.1"/>
    <property type="molecule type" value="Genomic_DNA"/>
</dbReference>
<comment type="caution">
    <text evidence="1">The sequence shown here is derived from an EMBL/GenBank/DDBJ whole genome shotgun (WGS) entry which is preliminary data.</text>
</comment>
<keyword evidence="2" id="KW-1185">Reference proteome</keyword>
<evidence type="ECO:0000313" key="1">
    <source>
        <dbReference type="EMBL" id="KAA0189454.1"/>
    </source>
</evidence>
<protein>
    <submittedName>
        <fullName evidence="1">Uncharacterized protein</fullName>
    </submittedName>
</protein>
<dbReference type="AlphaFoldDB" id="A0A8E0VI34"/>